<comment type="caution">
    <text evidence="1">The sequence shown here is derived from an EMBL/GenBank/DDBJ whole genome shotgun (WGS) entry which is preliminary data.</text>
</comment>
<dbReference type="EMBL" id="MSYM01000011">
    <property type="protein sequence ID" value="OLP07113.1"/>
    <property type="molecule type" value="Genomic_DNA"/>
</dbReference>
<reference evidence="1 2" key="1">
    <citation type="submission" date="2017-01" db="EMBL/GenBank/DDBJ databases">
        <title>Genome sequence of Rhodoferax antarcticus ANT.BR, a psychrophilic purple nonsulfur bacterium from an Antarctic microbial mat.</title>
        <authorList>
            <person name="Baker J."/>
            <person name="Riester C."/>
            <person name="Skinner B."/>
            <person name="Newell A."/>
            <person name="Swingley W."/>
            <person name="Madigan M."/>
            <person name="Jung D."/>
            <person name="Asao M."/>
            <person name="Chen M."/>
            <person name="Loughlin P."/>
            <person name="Pan H."/>
            <person name="Lin S."/>
            <person name="Li N."/>
            <person name="Shaw J."/>
            <person name="Prado M."/>
            <person name="Sherman C."/>
            <person name="Li X."/>
            <person name="Tang J."/>
            <person name="Blankenship R."/>
            <person name="Zhao T."/>
            <person name="Touchman J."/>
            <person name="Sattley M."/>
        </authorList>
    </citation>
    <scope>NUCLEOTIDE SEQUENCE [LARGE SCALE GENOMIC DNA]</scope>
    <source>
        <strain evidence="1 2">ANT.BR</strain>
    </source>
</reference>
<dbReference type="PANTHER" id="PTHR43861">
    <property type="entry name" value="TRANS-ACONITATE 2-METHYLTRANSFERASE-RELATED"/>
    <property type="match status" value="1"/>
</dbReference>
<evidence type="ECO:0000313" key="2">
    <source>
        <dbReference type="Proteomes" id="UP000185911"/>
    </source>
</evidence>
<keyword evidence="2" id="KW-1185">Reference proteome</keyword>
<dbReference type="AlphaFoldDB" id="A0A1Q8YGJ5"/>
<dbReference type="GO" id="GO:0008168">
    <property type="term" value="F:methyltransferase activity"/>
    <property type="evidence" value="ECO:0007669"/>
    <property type="project" value="UniProtKB-KW"/>
</dbReference>
<evidence type="ECO:0000313" key="1">
    <source>
        <dbReference type="EMBL" id="OLP07113.1"/>
    </source>
</evidence>
<name>A0A1Q8YGJ5_9BURK</name>
<dbReference type="PANTHER" id="PTHR43861:SF5">
    <property type="entry name" value="BLL5978 PROTEIN"/>
    <property type="match status" value="1"/>
</dbReference>
<dbReference type="Proteomes" id="UP000185911">
    <property type="component" value="Unassembled WGS sequence"/>
</dbReference>
<dbReference type="GO" id="GO:0032259">
    <property type="term" value="P:methylation"/>
    <property type="evidence" value="ECO:0007669"/>
    <property type="project" value="UniProtKB-KW"/>
</dbReference>
<accession>A0A1Q8YGJ5</accession>
<dbReference type="InterPro" id="IPR029063">
    <property type="entry name" value="SAM-dependent_MTases_sf"/>
</dbReference>
<organism evidence="1 2">
    <name type="scientific">Rhodoferax antarcticus ANT.BR</name>
    <dbReference type="NCBI Taxonomy" id="1111071"/>
    <lineage>
        <taxon>Bacteria</taxon>
        <taxon>Pseudomonadati</taxon>
        <taxon>Pseudomonadota</taxon>
        <taxon>Betaproteobacteria</taxon>
        <taxon>Burkholderiales</taxon>
        <taxon>Comamonadaceae</taxon>
        <taxon>Rhodoferax</taxon>
    </lineage>
</organism>
<keyword evidence="1" id="KW-0489">Methyltransferase</keyword>
<gene>
    <name evidence="1" type="ORF">BLL52_1864</name>
</gene>
<dbReference type="SUPFAM" id="SSF53335">
    <property type="entry name" value="S-adenosyl-L-methionine-dependent methyltransferases"/>
    <property type="match status" value="1"/>
</dbReference>
<keyword evidence="1" id="KW-0808">Transferase</keyword>
<proteinExistence type="predicted"/>
<dbReference type="Gene3D" id="3.40.50.150">
    <property type="entry name" value="Vaccinia Virus protein VP39"/>
    <property type="match status" value="1"/>
</dbReference>
<sequence>MTSQHRHCPVCNTDQPKLLLHNQLAAVHDLDMSYQVARCGACGFHYASDLPPDAQYAAYYQAVSKYDAQGSVSALDRQRIAAAVALCQRAGLPKTARIVDIGCGFGVLLAALRDAGWSQVQGIDPAPQSAQVALALFNLTDIRTGWLANAGEVMDLRQADLVCLMAVLEHLPQLHSDLAQLISHMRPGARLLLEVPALEEFRGDAGEPLGELSLEHIQFFSVISLRNLLGRLGAKLLMHEVLTLPSVGSGALFVMAEVGQGGATSTQREDSARMDAYLAGSTVRLARALQCVPDEPFVLYGAGSHSARLIPALQPEQRQCVLAVLDGNRNLHGKQFDSWPVQAPEALVDYPGVPVLISSYRAEKAIARALAAQYENPLVLMYGGVSAAV</sequence>
<dbReference type="Pfam" id="PF13489">
    <property type="entry name" value="Methyltransf_23"/>
    <property type="match status" value="1"/>
</dbReference>
<dbReference type="RefSeq" id="WP_075586223.1">
    <property type="nucleotide sequence ID" value="NZ_MSYM01000011.1"/>
</dbReference>
<dbReference type="STRING" id="81479.RA876_03680"/>
<dbReference type="CDD" id="cd02440">
    <property type="entry name" value="AdoMet_MTases"/>
    <property type="match status" value="1"/>
</dbReference>
<protein>
    <submittedName>
        <fullName evidence="1">Methyltransferase domain protein</fullName>
    </submittedName>
</protein>